<dbReference type="Gene3D" id="6.10.340.10">
    <property type="match status" value="1"/>
</dbReference>
<dbReference type="SUPFAM" id="SSF55785">
    <property type="entry name" value="PYP-like sensor domain (PAS domain)"/>
    <property type="match status" value="1"/>
</dbReference>
<name>A0A7W8C1I6_9BACT</name>
<feature type="transmembrane region" description="Helical" evidence="3">
    <location>
        <begin position="295"/>
        <end position="319"/>
    </location>
</feature>
<reference evidence="5 6" key="1">
    <citation type="submission" date="2020-08" db="EMBL/GenBank/DDBJ databases">
        <title>Genomic Encyclopedia of Type Strains, Phase IV (KMG-IV): sequencing the most valuable type-strain genomes for metagenomic binning, comparative biology and taxonomic classification.</title>
        <authorList>
            <person name="Goeker M."/>
        </authorList>
    </citation>
    <scope>NUCLEOTIDE SEQUENCE [LARGE SCALE GENOMIC DNA]</scope>
    <source>
        <strain evidence="5 6">DSM 11275</strain>
    </source>
</reference>
<evidence type="ECO:0000256" key="1">
    <source>
        <dbReference type="ARBA" id="ARBA00023224"/>
    </source>
</evidence>
<dbReference type="Gene3D" id="1.10.287.950">
    <property type="entry name" value="Methyl-accepting chemotaxis protein"/>
    <property type="match status" value="1"/>
</dbReference>
<keyword evidence="3" id="KW-1133">Transmembrane helix</keyword>
<dbReference type="InterPro" id="IPR035965">
    <property type="entry name" value="PAS-like_dom_sf"/>
</dbReference>
<dbReference type="PANTHER" id="PTHR32089:SF112">
    <property type="entry name" value="LYSOZYME-LIKE PROTEIN-RELATED"/>
    <property type="match status" value="1"/>
</dbReference>
<dbReference type="InterPro" id="IPR013656">
    <property type="entry name" value="PAS_4"/>
</dbReference>
<keyword evidence="3" id="KW-0812">Transmembrane</keyword>
<proteinExistence type="predicted"/>
<sequence>MTTKYKIIFGFTLMVLLLVAMAYYGHRNIGVSSVNFEEYRRVAYLSVVCRDTASTTNAIKSDTFRFLADLKNKTVIKAAYEGVNTLTTQVQRANDLANTPYRIEPLKKVLASAQKLTASIDVATKNLDEATELHDNILLPDMRKLTKDMQTLGQILYAAGDTEALGDLSQAWGHMAFMQSSIERFNESRDLEEGKEIRANLEIFDKEMDKIRPYLAVSQEGRDLYADISRITGATSTNVSKMEQLFELANGGITDLLAEINNIHFSLATVNDSIAVELGALGPQILNENQKAQRYMLITSIAGVILGLVLASGIVIGIVRVLSDLSRYASAVSHGDVSRQPKTREKGEIGKVVEAMKLIPVTLNRILEEYRRLEGKIEDGYLNSEGDASTFEGEFAVLVGGTNNILERFKIVLENIPSPVVVLNRDLKAAYINRIARDLVGDGWQGMTCHEMFRRDDYGTECCGLTIAVNTKAPASGETVAYPQGKAMDVAYTAIPMLDEHGDICAVLQLITDISAIKGQQRTMLQVAGLASNISDRVAAASEELSAQVGEISRGAEIQRNRVESTASAIVEMNSTVLEVARNAAQAADQSQKSRSKAEDGSNLVNSVVQSINHVNSVALNLQGNMDELGNQAESIGSIMGVISDIADQTNLLALNAAIEAARAGDAGRGFAVVADEVRKLAEKTMHATQEVSRAITAIQASARTNVDEVRSAVNGVVEATGLANDSGAALDEIVALASANSSVVSSIAAAAEEQSATSEEISQTFDEINRIVGETSEGIIQSSAALRDLSQMAQELRTVMEKLR</sequence>
<dbReference type="AlphaFoldDB" id="A0A7W8C1I6"/>
<comment type="caution">
    <text evidence="5">The sequence shown here is derived from an EMBL/GenBank/DDBJ whole genome shotgun (WGS) entry which is preliminary data.</text>
</comment>
<dbReference type="SUPFAM" id="SSF58104">
    <property type="entry name" value="Methyl-accepting chemotaxis protein (MCP) signaling domain"/>
    <property type="match status" value="1"/>
</dbReference>
<evidence type="ECO:0000259" key="4">
    <source>
        <dbReference type="PROSITE" id="PS50111"/>
    </source>
</evidence>
<dbReference type="Gene3D" id="3.30.450.20">
    <property type="entry name" value="PAS domain"/>
    <property type="match status" value="1"/>
</dbReference>
<evidence type="ECO:0000313" key="5">
    <source>
        <dbReference type="EMBL" id="MBB5142689.1"/>
    </source>
</evidence>
<organism evidence="5 6">
    <name type="scientific">Desulfovibrio intestinalis</name>
    <dbReference type="NCBI Taxonomy" id="58621"/>
    <lineage>
        <taxon>Bacteria</taxon>
        <taxon>Pseudomonadati</taxon>
        <taxon>Thermodesulfobacteriota</taxon>
        <taxon>Desulfovibrionia</taxon>
        <taxon>Desulfovibrionales</taxon>
        <taxon>Desulfovibrionaceae</taxon>
        <taxon>Desulfovibrio</taxon>
    </lineage>
</organism>
<dbReference type="SMART" id="SM00283">
    <property type="entry name" value="MA"/>
    <property type="match status" value="1"/>
</dbReference>
<dbReference type="PROSITE" id="PS50111">
    <property type="entry name" value="CHEMOTAXIS_TRANSDUC_2"/>
    <property type="match status" value="1"/>
</dbReference>
<keyword evidence="1 2" id="KW-0807">Transducer</keyword>
<dbReference type="EMBL" id="JACHGO010000002">
    <property type="protein sequence ID" value="MBB5142689.1"/>
    <property type="molecule type" value="Genomic_DNA"/>
</dbReference>
<evidence type="ECO:0000256" key="2">
    <source>
        <dbReference type="PROSITE-ProRule" id="PRU00284"/>
    </source>
</evidence>
<keyword evidence="6" id="KW-1185">Reference proteome</keyword>
<accession>A0A7W8C1I6</accession>
<dbReference type="GO" id="GO:0007165">
    <property type="term" value="P:signal transduction"/>
    <property type="evidence" value="ECO:0007669"/>
    <property type="project" value="UniProtKB-KW"/>
</dbReference>
<protein>
    <submittedName>
        <fullName evidence="5">Methyl-accepting chemotaxis protein</fullName>
    </submittedName>
</protein>
<dbReference type="GO" id="GO:0016020">
    <property type="term" value="C:membrane"/>
    <property type="evidence" value="ECO:0007669"/>
    <property type="project" value="InterPro"/>
</dbReference>
<dbReference type="Pfam" id="PF00015">
    <property type="entry name" value="MCPsignal"/>
    <property type="match status" value="1"/>
</dbReference>
<evidence type="ECO:0000313" key="6">
    <source>
        <dbReference type="Proteomes" id="UP000539075"/>
    </source>
</evidence>
<dbReference type="PANTHER" id="PTHR32089">
    <property type="entry name" value="METHYL-ACCEPTING CHEMOTAXIS PROTEIN MCPB"/>
    <property type="match status" value="1"/>
</dbReference>
<evidence type="ECO:0000256" key="3">
    <source>
        <dbReference type="SAM" id="Phobius"/>
    </source>
</evidence>
<dbReference type="InterPro" id="IPR004089">
    <property type="entry name" value="MCPsignal_dom"/>
</dbReference>
<dbReference type="RefSeq" id="WP_183718071.1">
    <property type="nucleotide sequence ID" value="NZ_JACHGO010000002.1"/>
</dbReference>
<dbReference type="CDD" id="cd11386">
    <property type="entry name" value="MCP_signal"/>
    <property type="match status" value="1"/>
</dbReference>
<gene>
    <name evidence="5" type="ORF">HNQ38_000768</name>
</gene>
<keyword evidence="3" id="KW-0472">Membrane</keyword>
<dbReference type="Proteomes" id="UP000539075">
    <property type="component" value="Unassembled WGS sequence"/>
</dbReference>
<dbReference type="Pfam" id="PF08448">
    <property type="entry name" value="PAS_4"/>
    <property type="match status" value="1"/>
</dbReference>
<feature type="domain" description="Methyl-accepting transducer" evidence="4">
    <location>
        <begin position="534"/>
        <end position="770"/>
    </location>
</feature>